<dbReference type="Pfam" id="PF00383">
    <property type="entry name" value="dCMP_cyt_deam_1"/>
    <property type="match status" value="1"/>
</dbReference>
<feature type="binding site" evidence="15">
    <location>
        <position position="62"/>
    </location>
    <ligand>
        <name>Zn(2+)</name>
        <dbReference type="ChEBI" id="CHEBI:29105"/>
        <note>catalytic</note>
    </ligand>
</feature>
<dbReference type="InterPro" id="IPR011549">
    <property type="entry name" value="RibD_C"/>
</dbReference>
<evidence type="ECO:0000256" key="10">
    <source>
        <dbReference type="ARBA" id="ARBA00023002"/>
    </source>
</evidence>
<dbReference type="GO" id="GO:0008270">
    <property type="term" value="F:zinc ion binding"/>
    <property type="evidence" value="ECO:0007669"/>
    <property type="project" value="InterPro"/>
</dbReference>
<dbReference type="GO" id="GO:0008703">
    <property type="term" value="F:5-amino-6-(5-phosphoribosylamino)uracil reductase activity"/>
    <property type="evidence" value="ECO:0007669"/>
    <property type="project" value="UniProtKB-EC"/>
</dbReference>
<dbReference type="GO" id="GO:0009231">
    <property type="term" value="P:riboflavin biosynthetic process"/>
    <property type="evidence" value="ECO:0007669"/>
    <property type="project" value="UniProtKB-UniPathway"/>
</dbReference>
<dbReference type="InterPro" id="IPR004794">
    <property type="entry name" value="Eubact_RibD"/>
</dbReference>
<dbReference type="RefSeq" id="WP_242341789.1">
    <property type="nucleotide sequence ID" value="NZ_JACCEU010000005.1"/>
</dbReference>
<evidence type="ECO:0000256" key="11">
    <source>
        <dbReference type="ARBA" id="ARBA00023268"/>
    </source>
</evidence>
<keyword evidence="11" id="KW-0511">Multifunctional enzyme</keyword>
<dbReference type="GO" id="GO:0008835">
    <property type="term" value="F:diaminohydroxyphosphoribosylaminopyrimidine deaminase activity"/>
    <property type="evidence" value="ECO:0007669"/>
    <property type="project" value="UniProtKB-EC"/>
</dbReference>
<dbReference type="GO" id="GO:0050661">
    <property type="term" value="F:NADP binding"/>
    <property type="evidence" value="ECO:0007669"/>
    <property type="project" value="InterPro"/>
</dbReference>
<reference evidence="17 18" key="1">
    <citation type="submission" date="2018-06" db="EMBL/GenBank/DDBJ databases">
        <title>Genomic Encyclopedia of Type Strains, Phase IV (KMG-IV): sequencing the most valuable type-strain genomes for metagenomic binning, comparative biology and taxonomic classification.</title>
        <authorList>
            <person name="Goeker M."/>
        </authorList>
    </citation>
    <scope>NUCLEOTIDE SEQUENCE [LARGE SCALE GENOMIC DNA]</scope>
    <source>
        <strain evidence="17 18">DSM 25520</strain>
    </source>
</reference>
<dbReference type="NCBIfam" id="TIGR00326">
    <property type="entry name" value="eubact_ribD"/>
    <property type="match status" value="1"/>
</dbReference>
<comment type="pathway">
    <text evidence="2 12">Cofactor biosynthesis; riboflavin biosynthesis; 5-amino-6-(D-ribitylamino)uracil from GTP: step 2/4.</text>
</comment>
<dbReference type="PROSITE" id="PS00903">
    <property type="entry name" value="CYT_DCMP_DEAMINASES_1"/>
    <property type="match status" value="1"/>
</dbReference>
<evidence type="ECO:0000256" key="5">
    <source>
        <dbReference type="ARBA" id="ARBA00007417"/>
    </source>
</evidence>
<organism evidence="17 18">
    <name type="scientific">Eoetvoesiella caeni</name>
    <dbReference type="NCBI Taxonomy" id="645616"/>
    <lineage>
        <taxon>Bacteria</taxon>
        <taxon>Pseudomonadati</taxon>
        <taxon>Pseudomonadota</taxon>
        <taxon>Betaproteobacteria</taxon>
        <taxon>Burkholderiales</taxon>
        <taxon>Alcaligenaceae</taxon>
        <taxon>Eoetvoesiella</taxon>
    </lineage>
</organism>
<dbReference type="UniPathway" id="UPA00275">
    <property type="reaction ID" value="UER00401"/>
</dbReference>
<evidence type="ECO:0000256" key="14">
    <source>
        <dbReference type="PIRSR" id="PIRSR006769-2"/>
    </source>
</evidence>
<dbReference type="SUPFAM" id="SSF53597">
    <property type="entry name" value="Dihydrofolate reductase-like"/>
    <property type="match status" value="1"/>
</dbReference>
<evidence type="ECO:0000256" key="12">
    <source>
        <dbReference type="PIRNR" id="PIRNR006769"/>
    </source>
</evidence>
<comment type="function">
    <text evidence="1 12">Converts 2,5-diamino-6-(ribosylamino)-4(3h)-pyrimidinone 5'-phosphate into 5-amino-6-(ribosylamino)-2,4(1h,3h)-pyrimidinedione 5'-phosphate.</text>
</comment>
<evidence type="ECO:0000256" key="8">
    <source>
        <dbReference type="ARBA" id="ARBA00022833"/>
    </source>
</evidence>
<dbReference type="Gene3D" id="3.40.140.10">
    <property type="entry name" value="Cytidine Deaminase, domain 2"/>
    <property type="match status" value="1"/>
</dbReference>
<feature type="binding site" evidence="14">
    <location>
        <position position="183"/>
    </location>
    <ligand>
        <name>substrate</name>
    </ligand>
</feature>
<feature type="binding site" evidence="15">
    <location>
        <position position="99"/>
    </location>
    <ligand>
        <name>Zn(2+)</name>
        <dbReference type="ChEBI" id="CHEBI:29105"/>
        <note>catalytic</note>
    </ligand>
</feature>
<comment type="pathway">
    <text evidence="3 12">Cofactor biosynthesis; riboflavin biosynthesis; 5-amino-6-(D-ribitylamino)uracil from GTP: step 3/4.</text>
</comment>
<name>A0A366HDB4_9BURK</name>
<feature type="binding site" evidence="15">
    <location>
        <position position="90"/>
    </location>
    <ligand>
        <name>Zn(2+)</name>
        <dbReference type="ChEBI" id="CHEBI:29105"/>
        <note>catalytic</note>
    </ligand>
</feature>
<dbReference type="EC" id="1.1.1.193" evidence="12"/>
<evidence type="ECO:0000259" key="16">
    <source>
        <dbReference type="PROSITE" id="PS51747"/>
    </source>
</evidence>
<keyword evidence="9 12" id="KW-0521">NADP</keyword>
<evidence type="ECO:0000256" key="13">
    <source>
        <dbReference type="PIRSR" id="PIRSR006769-1"/>
    </source>
</evidence>
<dbReference type="Gene3D" id="3.40.430.10">
    <property type="entry name" value="Dihydrofolate Reductase, subunit A"/>
    <property type="match status" value="1"/>
</dbReference>
<evidence type="ECO:0000256" key="6">
    <source>
        <dbReference type="ARBA" id="ARBA00022619"/>
    </source>
</evidence>
<dbReference type="SUPFAM" id="SSF53927">
    <property type="entry name" value="Cytidine deaminase-like"/>
    <property type="match status" value="1"/>
</dbReference>
<evidence type="ECO:0000256" key="4">
    <source>
        <dbReference type="ARBA" id="ARBA00005259"/>
    </source>
</evidence>
<feature type="binding site" evidence="14">
    <location>
        <position position="199"/>
    </location>
    <ligand>
        <name>NADP(+)</name>
        <dbReference type="ChEBI" id="CHEBI:58349"/>
    </ligand>
</feature>
<feature type="binding site" evidence="14">
    <location>
        <position position="237"/>
    </location>
    <ligand>
        <name>NADP(+)</name>
        <dbReference type="ChEBI" id="CHEBI:58349"/>
    </ligand>
</feature>
<comment type="caution">
    <text evidence="17">The sequence shown here is derived from an EMBL/GenBank/DDBJ whole genome shotgun (WGS) entry which is preliminary data.</text>
</comment>
<gene>
    <name evidence="17" type="ORF">DFR37_104113</name>
</gene>
<keyword evidence="18" id="KW-1185">Reference proteome</keyword>
<dbReference type="InterPro" id="IPR002125">
    <property type="entry name" value="CMP_dCMP_dom"/>
</dbReference>
<dbReference type="InterPro" id="IPR016193">
    <property type="entry name" value="Cytidine_deaminase-like"/>
</dbReference>
<comment type="similarity">
    <text evidence="4 12">In the N-terminal section; belongs to the cytidine and deoxycytidylate deaminase family.</text>
</comment>
<evidence type="ECO:0000313" key="17">
    <source>
        <dbReference type="EMBL" id="RBP40017.1"/>
    </source>
</evidence>
<keyword evidence="6 12" id="KW-0686">Riboflavin biosynthesis</keyword>
<dbReference type="InterPro" id="IPR016192">
    <property type="entry name" value="APOBEC/CMP_deaminase_Zn-bd"/>
</dbReference>
<evidence type="ECO:0000313" key="18">
    <source>
        <dbReference type="Proteomes" id="UP000253628"/>
    </source>
</evidence>
<dbReference type="InterPro" id="IPR002734">
    <property type="entry name" value="RibDG_C"/>
</dbReference>
<feature type="active site" description="Proton donor" evidence="13">
    <location>
        <position position="64"/>
    </location>
</feature>
<dbReference type="CDD" id="cd01284">
    <property type="entry name" value="Riboflavin_deaminase-reductase"/>
    <property type="match status" value="1"/>
</dbReference>
<dbReference type="PIRSF" id="PIRSF006769">
    <property type="entry name" value="RibD"/>
    <property type="match status" value="1"/>
</dbReference>
<dbReference type="InterPro" id="IPR050765">
    <property type="entry name" value="Riboflavin_Biosynth_HTPR"/>
</dbReference>
<evidence type="ECO:0000256" key="15">
    <source>
        <dbReference type="PIRSR" id="PIRSR006769-3"/>
    </source>
</evidence>
<keyword evidence="10 12" id="KW-0560">Oxidoreductase</keyword>
<dbReference type="PROSITE" id="PS51747">
    <property type="entry name" value="CYT_DCMP_DEAMINASES_2"/>
    <property type="match status" value="1"/>
</dbReference>
<dbReference type="PANTHER" id="PTHR38011">
    <property type="entry name" value="DIHYDROFOLATE REDUCTASE FAMILY PROTEIN (AFU_ORTHOLOGUE AFUA_8G06820)"/>
    <property type="match status" value="1"/>
</dbReference>
<evidence type="ECO:0000256" key="1">
    <source>
        <dbReference type="ARBA" id="ARBA00002151"/>
    </source>
</evidence>
<accession>A0A366HDB4</accession>
<comment type="catalytic activity">
    <reaction evidence="12">
        <text>2,5-diamino-6-hydroxy-4-(5-phosphoribosylamino)-pyrimidine + H2O + H(+) = 5-amino-6-(5-phospho-D-ribosylamino)uracil + NH4(+)</text>
        <dbReference type="Rhea" id="RHEA:21868"/>
        <dbReference type="ChEBI" id="CHEBI:15377"/>
        <dbReference type="ChEBI" id="CHEBI:15378"/>
        <dbReference type="ChEBI" id="CHEBI:28938"/>
        <dbReference type="ChEBI" id="CHEBI:58453"/>
        <dbReference type="ChEBI" id="CHEBI:58614"/>
        <dbReference type="EC" id="3.5.4.26"/>
    </reaction>
</comment>
<feature type="binding site" evidence="14">
    <location>
        <position position="215"/>
    </location>
    <ligand>
        <name>NADP(+)</name>
        <dbReference type="ChEBI" id="CHEBI:58349"/>
    </ligand>
</feature>
<feature type="binding site" evidence="14">
    <location>
        <begin position="307"/>
        <end position="313"/>
    </location>
    <ligand>
        <name>NADP(+)</name>
        <dbReference type="ChEBI" id="CHEBI:58349"/>
    </ligand>
</feature>
<evidence type="ECO:0000256" key="9">
    <source>
        <dbReference type="ARBA" id="ARBA00022857"/>
    </source>
</evidence>
<feature type="binding site" evidence="14">
    <location>
        <position position="222"/>
    </location>
    <ligand>
        <name>substrate</name>
    </ligand>
</feature>
<dbReference type="Pfam" id="PF01872">
    <property type="entry name" value="RibD_C"/>
    <property type="match status" value="1"/>
</dbReference>
<dbReference type="Proteomes" id="UP000253628">
    <property type="component" value="Unassembled WGS sequence"/>
</dbReference>
<feature type="binding site" evidence="14">
    <location>
        <position position="219"/>
    </location>
    <ligand>
        <name>substrate</name>
    </ligand>
</feature>
<dbReference type="EMBL" id="QNRQ01000004">
    <property type="protein sequence ID" value="RBP40017.1"/>
    <property type="molecule type" value="Genomic_DNA"/>
</dbReference>
<dbReference type="EC" id="3.5.4.26" evidence="12"/>
<feature type="domain" description="CMP/dCMP-type deaminase" evidence="16">
    <location>
        <begin position="13"/>
        <end position="138"/>
    </location>
</feature>
<evidence type="ECO:0000256" key="2">
    <source>
        <dbReference type="ARBA" id="ARBA00004882"/>
    </source>
</evidence>
<evidence type="ECO:0000256" key="7">
    <source>
        <dbReference type="ARBA" id="ARBA00022723"/>
    </source>
</evidence>
<keyword evidence="8 12" id="KW-0862">Zinc</keyword>
<feature type="binding site" evidence="14">
    <location>
        <position position="169"/>
    </location>
    <ligand>
        <name>NADP(+)</name>
        <dbReference type="ChEBI" id="CHEBI:58349"/>
    </ligand>
</feature>
<proteinExistence type="inferred from homology"/>
<dbReference type="AlphaFoldDB" id="A0A366HDB4"/>
<feature type="binding site" evidence="14">
    <location>
        <position position="305"/>
    </location>
    <ligand>
        <name>substrate</name>
    </ligand>
</feature>
<dbReference type="InterPro" id="IPR024072">
    <property type="entry name" value="DHFR-like_dom_sf"/>
</dbReference>
<feature type="binding site" evidence="14">
    <location>
        <position position="211"/>
    </location>
    <ligand>
        <name>NADP(+)</name>
        <dbReference type="ChEBI" id="CHEBI:58349"/>
    </ligand>
</feature>
<protein>
    <recommendedName>
        <fullName evidence="12">Riboflavin biosynthesis protein RibD</fullName>
    </recommendedName>
    <domain>
        <recommendedName>
            <fullName evidence="12">Diaminohydroxyphosphoribosylaminopyrimidine deaminase</fullName>
            <shortName evidence="12">DRAP deaminase</shortName>
            <ecNumber evidence="12">3.5.4.26</ecNumber>
        </recommendedName>
        <alternativeName>
            <fullName evidence="12">Riboflavin-specific deaminase</fullName>
        </alternativeName>
    </domain>
    <domain>
        <recommendedName>
            <fullName evidence="12">5-amino-6-(5-phosphoribosylamino)uracil reductase</fullName>
            <ecNumber evidence="12">1.1.1.193</ecNumber>
        </recommendedName>
        <alternativeName>
            <fullName evidence="12">HTP reductase</fullName>
        </alternativeName>
    </domain>
</protein>
<dbReference type="NCBIfam" id="TIGR00227">
    <property type="entry name" value="ribD_Cterm"/>
    <property type="match status" value="1"/>
</dbReference>
<keyword evidence="7 12" id="KW-0479">Metal-binding</keyword>
<feature type="binding site" evidence="14">
    <location>
        <position position="185"/>
    </location>
    <ligand>
        <name>NADP(+)</name>
        <dbReference type="ChEBI" id="CHEBI:58349"/>
    </ligand>
</feature>
<evidence type="ECO:0000256" key="3">
    <source>
        <dbReference type="ARBA" id="ARBA00004910"/>
    </source>
</evidence>
<comment type="similarity">
    <text evidence="5 12">In the C-terminal section; belongs to the HTP reductase family.</text>
</comment>
<sequence>MNEAGSSISVAAADDERWMMQAIELSHQSLYITAPNPRVACLIVKEGQLLASGVTQQAGGPHAEVMALRQAQERGLDVKGATFYVTLEPCSHHGRTPPCADALVKAAPARVVVAMADPNPLVAGQGIARLRAAGIQVATSVCTEQALAVNPGFVARMTRGTPWLWLKSAASLDGQTALRNGVSQWITGPQARADGHHWRARSCVVLSGLGTVRADNPQLSVRDVATTRQPIKAIIDTRLEIDEKARLLDGSKTWIFTCNDNPEKSARLAQLNAQVVVMPGRNGGVDLPAVMRWLGQHEVNEVHVEGGARLNGALLQSGCVDELLVYLAPIVLGQGLGMYQLQAMETLDQALRFEFFETLAMGADVRLRARLGSRWQELLKAVGGP</sequence>
<dbReference type="PANTHER" id="PTHR38011:SF7">
    <property type="entry name" value="2,5-DIAMINO-6-RIBOSYLAMINO-4(3H)-PYRIMIDINONE 5'-PHOSPHATE REDUCTASE"/>
    <property type="match status" value="1"/>
</dbReference>
<comment type="catalytic activity">
    <reaction evidence="12">
        <text>5-amino-6-(5-phospho-D-ribitylamino)uracil + NADP(+) = 5-amino-6-(5-phospho-D-ribosylamino)uracil + NADPH + H(+)</text>
        <dbReference type="Rhea" id="RHEA:17845"/>
        <dbReference type="ChEBI" id="CHEBI:15378"/>
        <dbReference type="ChEBI" id="CHEBI:57783"/>
        <dbReference type="ChEBI" id="CHEBI:58349"/>
        <dbReference type="ChEBI" id="CHEBI:58421"/>
        <dbReference type="ChEBI" id="CHEBI:58453"/>
        <dbReference type="EC" id="1.1.1.193"/>
    </reaction>
</comment>
<keyword evidence="12" id="KW-0378">Hydrolase</keyword>
<comment type="cofactor">
    <cofactor evidence="12 15">
        <name>Zn(2+)</name>
        <dbReference type="ChEBI" id="CHEBI:29105"/>
    </cofactor>
    <text evidence="12 15">Binds 1 zinc ion.</text>
</comment>